<feature type="domain" description="Glycosyltransferase 2-like" evidence="2">
    <location>
        <begin position="58"/>
        <end position="224"/>
    </location>
</feature>
<dbReference type="Proteomes" id="UP000823860">
    <property type="component" value="Unassembled WGS sequence"/>
</dbReference>
<dbReference type="SUPFAM" id="SSF53448">
    <property type="entry name" value="Nucleotide-diphospho-sugar transferases"/>
    <property type="match status" value="1"/>
</dbReference>
<dbReference type="AlphaFoldDB" id="A0A9D2HS75"/>
<keyword evidence="3" id="KW-0808">Transferase</keyword>
<dbReference type="Pfam" id="PF00535">
    <property type="entry name" value="Glycos_transf_2"/>
    <property type="match status" value="1"/>
</dbReference>
<keyword evidence="1" id="KW-0812">Transmembrane</keyword>
<keyword evidence="1" id="KW-1133">Transmembrane helix</keyword>
<feature type="transmembrane region" description="Helical" evidence="1">
    <location>
        <begin position="12"/>
        <end position="34"/>
    </location>
</feature>
<dbReference type="EC" id="2.4.-.-" evidence="3"/>
<dbReference type="InterPro" id="IPR001173">
    <property type="entry name" value="Glyco_trans_2-like"/>
</dbReference>
<evidence type="ECO:0000313" key="3">
    <source>
        <dbReference type="EMBL" id="HJA83108.1"/>
    </source>
</evidence>
<dbReference type="Gene3D" id="3.90.550.10">
    <property type="entry name" value="Spore Coat Polysaccharide Biosynthesis Protein SpsA, Chain A"/>
    <property type="match status" value="1"/>
</dbReference>
<name>A0A9D2HS75_9BACE</name>
<reference evidence="3" key="1">
    <citation type="journal article" date="2021" name="PeerJ">
        <title>Extensive microbial diversity within the chicken gut microbiome revealed by metagenomics and culture.</title>
        <authorList>
            <person name="Gilroy R."/>
            <person name="Ravi A."/>
            <person name="Getino M."/>
            <person name="Pursley I."/>
            <person name="Horton D.L."/>
            <person name="Alikhan N.F."/>
            <person name="Baker D."/>
            <person name="Gharbi K."/>
            <person name="Hall N."/>
            <person name="Watson M."/>
            <person name="Adriaenssens E.M."/>
            <person name="Foster-Nyarko E."/>
            <person name="Jarju S."/>
            <person name="Secka A."/>
            <person name="Antonio M."/>
            <person name="Oren A."/>
            <person name="Chaudhuri R.R."/>
            <person name="La Ragione R."/>
            <person name="Hildebrand F."/>
            <person name="Pallen M.J."/>
        </authorList>
    </citation>
    <scope>NUCLEOTIDE SEQUENCE</scope>
    <source>
        <strain evidence="3">ChiHecec1B25-7008</strain>
    </source>
</reference>
<proteinExistence type="predicted"/>
<accession>A0A9D2HS75</accession>
<keyword evidence="1" id="KW-0472">Membrane</keyword>
<dbReference type="PANTHER" id="PTHR43685:SF11">
    <property type="entry name" value="GLYCOSYLTRANSFERASE TAGX-RELATED"/>
    <property type="match status" value="1"/>
</dbReference>
<feature type="transmembrane region" description="Helical" evidence="1">
    <location>
        <begin position="323"/>
        <end position="340"/>
    </location>
</feature>
<sequence length="391" mass="44987">MEEAFTIDYNETLLLSVAGGLFLIQVIYYASLYLRIPRRRKAVEQGDIAFQTDCPPLSVILYAREACEELKRNLPALLAQDYPTFEVIVITDGADDGTVDYLNQLQSQCPYLYHSFIPDSSRYISHKKLGLTLGIKASKYDWLVMTDPDCAPASDQWLRLLARNFTAGTDVVLGYSGYEQGKGWLPKRIAYDNLFQAMRYLGFALGGHPYLGIGKNLAYRKEIFYQNKGFSEHLNLLRGDDDLFVNRVATRDNTRVETDIKSVTRRLPGIRAKDWREEKIGRASTARLYQGWQRYAAGWETTTRLLFYAAWTSTLVTGILQRHWLVASLALVLFLLRLVLQMQVVNKNAQALGDPRRYYASLPVFDILQPLQSLRWKVYCMLRRKSEFLRK</sequence>
<keyword evidence="3" id="KW-0328">Glycosyltransferase</keyword>
<reference evidence="3" key="2">
    <citation type="submission" date="2021-04" db="EMBL/GenBank/DDBJ databases">
        <authorList>
            <person name="Gilroy R."/>
        </authorList>
    </citation>
    <scope>NUCLEOTIDE SEQUENCE</scope>
    <source>
        <strain evidence="3">ChiHecec1B25-7008</strain>
    </source>
</reference>
<organism evidence="3 4">
    <name type="scientific">Candidatus Bacteroides intestinavium</name>
    <dbReference type="NCBI Taxonomy" id="2838469"/>
    <lineage>
        <taxon>Bacteria</taxon>
        <taxon>Pseudomonadati</taxon>
        <taxon>Bacteroidota</taxon>
        <taxon>Bacteroidia</taxon>
        <taxon>Bacteroidales</taxon>
        <taxon>Bacteroidaceae</taxon>
        <taxon>Bacteroides</taxon>
    </lineage>
</organism>
<dbReference type="InterPro" id="IPR029044">
    <property type="entry name" value="Nucleotide-diphossugar_trans"/>
</dbReference>
<dbReference type="GO" id="GO:0016757">
    <property type="term" value="F:glycosyltransferase activity"/>
    <property type="evidence" value="ECO:0007669"/>
    <property type="project" value="UniProtKB-KW"/>
</dbReference>
<evidence type="ECO:0000256" key="1">
    <source>
        <dbReference type="SAM" id="Phobius"/>
    </source>
</evidence>
<protein>
    <submittedName>
        <fullName evidence="3">Glycosyltransferase</fullName>
        <ecNumber evidence="3">2.4.-.-</ecNumber>
    </submittedName>
</protein>
<dbReference type="EMBL" id="DWZE01000050">
    <property type="protein sequence ID" value="HJA83108.1"/>
    <property type="molecule type" value="Genomic_DNA"/>
</dbReference>
<dbReference type="PANTHER" id="PTHR43685">
    <property type="entry name" value="GLYCOSYLTRANSFERASE"/>
    <property type="match status" value="1"/>
</dbReference>
<evidence type="ECO:0000259" key="2">
    <source>
        <dbReference type="Pfam" id="PF00535"/>
    </source>
</evidence>
<dbReference type="InterPro" id="IPR050834">
    <property type="entry name" value="Glycosyltransf_2"/>
</dbReference>
<comment type="caution">
    <text evidence="3">The sequence shown here is derived from an EMBL/GenBank/DDBJ whole genome shotgun (WGS) entry which is preliminary data.</text>
</comment>
<gene>
    <name evidence="3" type="ORF">H9785_03955</name>
</gene>
<evidence type="ECO:0000313" key="4">
    <source>
        <dbReference type="Proteomes" id="UP000823860"/>
    </source>
</evidence>